<evidence type="ECO:0000256" key="1">
    <source>
        <dbReference type="ARBA" id="ARBA00022679"/>
    </source>
</evidence>
<dbReference type="InterPro" id="IPR058592">
    <property type="entry name" value="Gtf3_C"/>
</dbReference>
<dbReference type="RefSeq" id="WP_081331218.1">
    <property type="nucleotide sequence ID" value="NZ_MCGH01000002.1"/>
</dbReference>
<gene>
    <name evidence="4" type="primary">wbbI</name>
    <name evidence="4" type="ORF">BEI61_03001</name>
</gene>
<reference evidence="4 5" key="1">
    <citation type="submission" date="2016-07" db="EMBL/GenBank/DDBJ databases">
        <title>Characterization of isolates of Eisenbergiella tayi derived from blood cultures, using whole genome sequencing.</title>
        <authorList>
            <person name="Burdz T."/>
            <person name="Wiebe D."/>
            <person name="Huynh C."/>
            <person name="Bernard K."/>
        </authorList>
    </citation>
    <scope>NUCLEOTIDE SEQUENCE [LARGE SCALE GENOMIC DNA]</scope>
    <source>
        <strain evidence="4 5">NML 110608</strain>
    </source>
</reference>
<dbReference type="PIRSF" id="PIRSF007023">
    <property type="entry name" value="UDP-Galf_transf"/>
    <property type="match status" value="1"/>
</dbReference>
<feature type="domain" description="Glucosyltransferase 3-like C-terminal" evidence="3">
    <location>
        <begin position="173"/>
        <end position="336"/>
    </location>
</feature>
<proteinExistence type="predicted"/>
<comment type="caution">
    <text evidence="4">The sequence shown here is derived from an EMBL/GenBank/DDBJ whole genome shotgun (WGS) entry which is preliminary data.</text>
</comment>
<evidence type="ECO:0000313" key="4">
    <source>
        <dbReference type="EMBL" id="ODM07111.1"/>
    </source>
</evidence>
<name>A0A1E3AFC7_9FIRM</name>
<keyword evidence="4" id="KW-0328">Glycosyltransferase</keyword>
<evidence type="ECO:0000313" key="5">
    <source>
        <dbReference type="Proteomes" id="UP000094067"/>
    </source>
</evidence>
<dbReference type="SUPFAM" id="SSF53756">
    <property type="entry name" value="UDP-Glycosyltransferase/glycogen phosphorylase"/>
    <property type="match status" value="1"/>
</dbReference>
<dbReference type="GO" id="GO:0016757">
    <property type="term" value="F:glycosyltransferase activity"/>
    <property type="evidence" value="ECO:0007669"/>
    <property type="project" value="UniProtKB-KW"/>
</dbReference>
<dbReference type="EC" id="2.4.1.-" evidence="4"/>
<dbReference type="Pfam" id="PF26334">
    <property type="entry name" value="Gtf3_N"/>
    <property type="match status" value="1"/>
</dbReference>
<organism evidence="4 5">
    <name type="scientific">Eisenbergiella tayi</name>
    <dbReference type="NCBI Taxonomy" id="1432052"/>
    <lineage>
        <taxon>Bacteria</taxon>
        <taxon>Bacillati</taxon>
        <taxon>Bacillota</taxon>
        <taxon>Clostridia</taxon>
        <taxon>Lachnospirales</taxon>
        <taxon>Lachnospiraceae</taxon>
        <taxon>Eisenbergiella</taxon>
    </lineage>
</organism>
<dbReference type="EMBL" id="MCGH01000002">
    <property type="protein sequence ID" value="ODM07111.1"/>
    <property type="molecule type" value="Genomic_DNA"/>
</dbReference>
<dbReference type="InterPro" id="IPR058591">
    <property type="entry name" value="Gtf3_N"/>
</dbReference>
<feature type="domain" description="Glucosyltransferase 3-like N-terminal" evidence="2">
    <location>
        <begin position="3"/>
        <end position="142"/>
    </location>
</feature>
<keyword evidence="1 4" id="KW-0808">Transferase</keyword>
<dbReference type="Pfam" id="PF26337">
    <property type="entry name" value="Gtf3_C"/>
    <property type="match status" value="1"/>
</dbReference>
<protein>
    <submittedName>
        <fullName evidence="4">Beta-1,6-galactofuranosyltransferase WbbI</fullName>
        <ecNumber evidence="4">2.4.1.-</ecNumber>
    </submittedName>
</protein>
<dbReference type="PATRIC" id="fig|1432052.4.peg.3346"/>
<dbReference type="Proteomes" id="UP000094067">
    <property type="component" value="Unassembled WGS sequence"/>
</dbReference>
<dbReference type="Gene3D" id="3.40.50.2000">
    <property type="entry name" value="Glycogen Phosphorylase B"/>
    <property type="match status" value="2"/>
</dbReference>
<sequence length="346" mass="39631">MIYYIKEIEKKSKNAGGKAPADINKICELQGYVAIEFPHRFSAREETFKKLQIIIKLIVSWLKIFFLTKKNDIVIYQHPMCGMPISIKLLKSLSRKVKIITIIHDLNYLRTHNERYKYYDSEIVKISSTIICHNNKMAEYIKKVFPRTNTIELKVFDYLSQNVSKTNDITGTVCIAGNFSKNKSKYIYELGEVKNTRFKLFGINYDSDLQPDNVEYKGAFDADDLPEKLEGSFGLVWDGESIDTCKGDLGNYTRFNSPHKLSLYLASYIPVIVWTESAVSEFVRENNVGIIVSSLNEISFKLSELSDTDILEMKNNAIAIGDKIRLGYFTKSALEKSIKVLEINAE</sequence>
<accession>A0A1E3AFC7</accession>
<evidence type="ECO:0000259" key="3">
    <source>
        <dbReference type="Pfam" id="PF26337"/>
    </source>
</evidence>
<dbReference type="AlphaFoldDB" id="A0A1E3AFC7"/>
<evidence type="ECO:0000259" key="2">
    <source>
        <dbReference type="Pfam" id="PF26334"/>
    </source>
</evidence>